<protein>
    <submittedName>
        <fullName evidence="1">Uncharacterized protein</fullName>
    </submittedName>
</protein>
<keyword evidence="2" id="KW-1185">Reference proteome</keyword>
<evidence type="ECO:0000313" key="2">
    <source>
        <dbReference type="Proteomes" id="UP001061999"/>
    </source>
</evidence>
<dbReference type="EMBL" id="JAOSHO010000425">
    <property type="protein sequence ID" value="MCW1247102.1"/>
    <property type="molecule type" value="Genomic_DNA"/>
</dbReference>
<gene>
    <name evidence="1" type="ORF">OC610_21990</name>
</gene>
<proteinExistence type="predicted"/>
<evidence type="ECO:0000313" key="1">
    <source>
        <dbReference type="EMBL" id="MCW1247102.1"/>
    </source>
</evidence>
<organism evidence="1 2">
    <name type="scientific">Pseudomonas agronomica</name>
    <dbReference type="NCBI Taxonomy" id="2979328"/>
    <lineage>
        <taxon>Bacteria</taxon>
        <taxon>Pseudomonadati</taxon>
        <taxon>Pseudomonadota</taxon>
        <taxon>Gammaproteobacteria</taxon>
        <taxon>Pseudomonadales</taxon>
        <taxon>Pseudomonadaceae</taxon>
        <taxon>Pseudomonas</taxon>
    </lineage>
</organism>
<name>A0ABT3FDB8_9PSED</name>
<sequence length="58" mass="6324">MTLEAVLHASAVLRKIAKIRTWRFLAMDAWGATDLAPLPGRYADNLVLQIFGDALNGA</sequence>
<dbReference type="Proteomes" id="UP001061999">
    <property type="component" value="Unassembled WGS sequence"/>
</dbReference>
<accession>A0ABT3FDB8</accession>
<comment type="caution">
    <text evidence="1">The sequence shown here is derived from an EMBL/GenBank/DDBJ whole genome shotgun (WGS) entry which is preliminary data.</text>
</comment>
<dbReference type="RefSeq" id="WP_264430739.1">
    <property type="nucleotide sequence ID" value="NZ_JAOSHO010000425.1"/>
</dbReference>
<reference evidence="1" key="1">
    <citation type="submission" date="2022-07" db="EMBL/GenBank/DDBJ databases">
        <title>Pseudomonas agronomica sp. nov.: a novel bacterium with biotechnological application in the synthesis of biofertilizers from valorized agricultural residues.</title>
        <authorList>
            <person name="Robas M."/>
            <person name="Fernandez V.M."/>
            <person name="Luna L."/>
            <person name="Provanza A."/>
            <person name="Jimenez P.A."/>
        </authorList>
    </citation>
    <scope>NUCLEOTIDE SEQUENCE</scope>
    <source>
        <strain evidence="1">SAICEU22T</strain>
    </source>
</reference>